<evidence type="ECO:0000313" key="5">
    <source>
        <dbReference type="Proteomes" id="UP000307362"/>
    </source>
</evidence>
<comment type="caution">
    <text evidence="4">The sequence shown here is derived from an EMBL/GenBank/DDBJ whole genome shotgun (WGS) entry which is preliminary data.</text>
</comment>
<sequence length="124" mass="14054">GFKQELANEWSYSVETYYKTMDDLPKSAPLSQVNYINGTSGTAYGVDFIVNKNKTDDWYGWVAVSLAKSEREDELTGIKRDYYADTPFILNAVFHYDFGEKWSGGFNFTARSGQAYTPIVGVKE</sequence>
<evidence type="ECO:0000256" key="3">
    <source>
        <dbReference type="ARBA" id="ARBA00023237"/>
    </source>
</evidence>
<dbReference type="Proteomes" id="UP000307362">
    <property type="component" value="Unassembled WGS sequence"/>
</dbReference>
<protein>
    <submittedName>
        <fullName evidence="4">TonB-dependent receptor</fullName>
    </submittedName>
</protein>
<feature type="non-terminal residue" evidence="4">
    <location>
        <position position="124"/>
    </location>
</feature>
<name>A0A5S3YLB8_9GAMM</name>
<dbReference type="Gene3D" id="2.40.170.20">
    <property type="entry name" value="TonB-dependent receptor, beta-barrel domain"/>
    <property type="match status" value="1"/>
</dbReference>
<organism evidence="4 5">
    <name type="scientific">Pseudoalteromonas phenolica</name>
    <dbReference type="NCBI Taxonomy" id="161398"/>
    <lineage>
        <taxon>Bacteria</taxon>
        <taxon>Pseudomonadati</taxon>
        <taxon>Pseudomonadota</taxon>
        <taxon>Gammaproteobacteria</taxon>
        <taxon>Alteromonadales</taxon>
        <taxon>Pseudoalteromonadaceae</taxon>
        <taxon>Pseudoalteromonas</taxon>
    </lineage>
</organism>
<keyword evidence="4" id="KW-0675">Receptor</keyword>
<keyword evidence="3" id="KW-0998">Cell outer membrane</keyword>
<dbReference type="EMBL" id="PNCM01000280">
    <property type="protein sequence ID" value="TMP76729.1"/>
    <property type="molecule type" value="Genomic_DNA"/>
</dbReference>
<dbReference type="GO" id="GO:0009279">
    <property type="term" value="C:cell outer membrane"/>
    <property type="evidence" value="ECO:0007669"/>
    <property type="project" value="UniProtKB-SubCell"/>
</dbReference>
<reference evidence="5" key="2">
    <citation type="submission" date="2019-06" db="EMBL/GenBank/DDBJ databases">
        <title>Co-occurence of chitin degradation, pigmentation and bioactivity in marine Pseudoalteromonas.</title>
        <authorList>
            <person name="Sonnenschein E.C."/>
            <person name="Bech P.K."/>
        </authorList>
    </citation>
    <scope>NUCLEOTIDE SEQUENCE [LARGE SCALE GENOMIC DNA]</scope>
    <source>
        <strain evidence="5">S1189</strain>
    </source>
</reference>
<evidence type="ECO:0000313" key="4">
    <source>
        <dbReference type="EMBL" id="TMP76729.1"/>
    </source>
</evidence>
<reference evidence="4 5" key="1">
    <citation type="submission" date="2017-12" db="EMBL/GenBank/DDBJ databases">
        <authorList>
            <person name="Paulsen S."/>
            <person name="Gram L.K."/>
        </authorList>
    </citation>
    <scope>NUCLEOTIDE SEQUENCE [LARGE SCALE GENOMIC DNA]</scope>
    <source>
        <strain evidence="4 5">S1189</strain>
    </source>
</reference>
<dbReference type="AlphaFoldDB" id="A0A5S3YLB8"/>
<keyword evidence="2" id="KW-0472">Membrane</keyword>
<comment type="subcellular location">
    <subcellularLocation>
        <location evidence="1">Cell outer membrane</location>
    </subcellularLocation>
</comment>
<dbReference type="SUPFAM" id="SSF56935">
    <property type="entry name" value="Porins"/>
    <property type="match status" value="1"/>
</dbReference>
<proteinExistence type="predicted"/>
<dbReference type="InterPro" id="IPR036942">
    <property type="entry name" value="Beta-barrel_TonB_sf"/>
</dbReference>
<gene>
    <name evidence="4" type="ORF">CWB73_21420</name>
</gene>
<evidence type="ECO:0000256" key="2">
    <source>
        <dbReference type="ARBA" id="ARBA00023136"/>
    </source>
</evidence>
<feature type="non-terminal residue" evidence="4">
    <location>
        <position position="1"/>
    </location>
</feature>
<evidence type="ECO:0000256" key="1">
    <source>
        <dbReference type="ARBA" id="ARBA00004442"/>
    </source>
</evidence>
<accession>A0A5S3YLB8</accession>